<evidence type="ECO:0000313" key="10">
    <source>
        <dbReference type="EMBL" id="GAA4074712.1"/>
    </source>
</evidence>
<protein>
    <submittedName>
        <fullName evidence="10">ABC transporter ATP-binding protein</fullName>
    </submittedName>
</protein>
<dbReference type="PANTHER" id="PTHR43394">
    <property type="entry name" value="ATP-DEPENDENT PERMEASE MDL1, MITOCHONDRIAL"/>
    <property type="match status" value="1"/>
</dbReference>
<dbReference type="Pfam" id="PF00005">
    <property type="entry name" value="ABC_tran"/>
    <property type="match status" value="1"/>
</dbReference>
<dbReference type="SUPFAM" id="SSF52540">
    <property type="entry name" value="P-loop containing nucleoside triphosphate hydrolases"/>
    <property type="match status" value="1"/>
</dbReference>
<comment type="subcellular location">
    <subcellularLocation>
        <location evidence="1">Cell membrane</location>
        <topology evidence="1">Multi-pass membrane protein</topology>
    </subcellularLocation>
</comment>
<evidence type="ECO:0000259" key="9">
    <source>
        <dbReference type="PROSITE" id="PS50929"/>
    </source>
</evidence>
<dbReference type="EMBL" id="BAABDL010000110">
    <property type="protein sequence ID" value="GAA4074712.1"/>
    <property type="molecule type" value="Genomic_DNA"/>
</dbReference>
<keyword evidence="6 7" id="KW-0472">Membrane</keyword>
<keyword evidence="3" id="KW-0547">Nucleotide-binding</keyword>
<evidence type="ECO:0000256" key="1">
    <source>
        <dbReference type="ARBA" id="ARBA00004651"/>
    </source>
</evidence>
<dbReference type="SMART" id="SM00382">
    <property type="entry name" value="AAA"/>
    <property type="match status" value="1"/>
</dbReference>
<dbReference type="RefSeq" id="WP_344912708.1">
    <property type="nucleotide sequence ID" value="NZ_BAABDL010000110.1"/>
</dbReference>
<reference evidence="11" key="1">
    <citation type="journal article" date="2019" name="Int. J. Syst. Evol. Microbiol.">
        <title>The Global Catalogue of Microorganisms (GCM) 10K type strain sequencing project: providing services to taxonomists for standard genome sequencing and annotation.</title>
        <authorList>
            <consortium name="The Broad Institute Genomics Platform"/>
            <consortium name="The Broad Institute Genome Sequencing Center for Infectious Disease"/>
            <person name="Wu L."/>
            <person name="Ma J."/>
        </authorList>
    </citation>
    <scope>NUCLEOTIDE SEQUENCE [LARGE SCALE GENOMIC DNA]</scope>
    <source>
        <strain evidence="11">JCM 17250</strain>
    </source>
</reference>
<dbReference type="InterPro" id="IPR011527">
    <property type="entry name" value="ABC1_TM_dom"/>
</dbReference>
<keyword evidence="11" id="KW-1185">Reference proteome</keyword>
<dbReference type="Proteomes" id="UP001501734">
    <property type="component" value="Unassembled WGS sequence"/>
</dbReference>
<dbReference type="InterPro" id="IPR039421">
    <property type="entry name" value="Type_1_exporter"/>
</dbReference>
<feature type="transmembrane region" description="Helical" evidence="7">
    <location>
        <begin position="255"/>
        <end position="273"/>
    </location>
</feature>
<dbReference type="SUPFAM" id="SSF90123">
    <property type="entry name" value="ABC transporter transmembrane region"/>
    <property type="match status" value="1"/>
</dbReference>
<feature type="transmembrane region" description="Helical" evidence="7">
    <location>
        <begin position="152"/>
        <end position="172"/>
    </location>
</feature>
<feature type="domain" description="ABC transmembrane type-1" evidence="9">
    <location>
        <begin position="22"/>
        <end position="401"/>
    </location>
</feature>
<organism evidence="10 11">
    <name type="scientific">Amphibacillus indicireducens</name>
    <dbReference type="NCBI Taxonomy" id="1076330"/>
    <lineage>
        <taxon>Bacteria</taxon>
        <taxon>Bacillati</taxon>
        <taxon>Bacillota</taxon>
        <taxon>Bacilli</taxon>
        <taxon>Bacillales</taxon>
        <taxon>Bacillaceae</taxon>
        <taxon>Amphibacillus</taxon>
    </lineage>
</organism>
<dbReference type="GO" id="GO:0005524">
    <property type="term" value="F:ATP binding"/>
    <property type="evidence" value="ECO:0007669"/>
    <property type="project" value="UniProtKB-KW"/>
</dbReference>
<dbReference type="InterPro" id="IPR027417">
    <property type="entry name" value="P-loop_NTPase"/>
</dbReference>
<keyword evidence="2 7" id="KW-0812">Transmembrane</keyword>
<dbReference type="PROSITE" id="PS50893">
    <property type="entry name" value="ABC_TRANSPORTER_2"/>
    <property type="match status" value="1"/>
</dbReference>
<evidence type="ECO:0000256" key="2">
    <source>
        <dbReference type="ARBA" id="ARBA00022692"/>
    </source>
</evidence>
<dbReference type="CDD" id="cd03254">
    <property type="entry name" value="ABCC_Glucan_exporter_like"/>
    <property type="match status" value="1"/>
</dbReference>
<proteinExistence type="predicted"/>
<dbReference type="Pfam" id="PF00664">
    <property type="entry name" value="ABC_membrane"/>
    <property type="match status" value="1"/>
</dbReference>
<comment type="caution">
    <text evidence="10">The sequence shown here is derived from an EMBL/GenBank/DDBJ whole genome shotgun (WGS) entry which is preliminary data.</text>
</comment>
<dbReference type="InterPro" id="IPR003593">
    <property type="entry name" value="AAA+_ATPase"/>
</dbReference>
<dbReference type="PROSITE" id="PS50929">
    <property type="entry name" value="ABC_TM1F"/>
    <property type="match status" value="1"/>
</dbReference>
<accession>A0ABP7VUA9</accession>
<keyword evidence="5 7" id="KW-1133">Transmembrane helix</keyword>
<dbReference type="CDD" id="cd18544">
    <property type="entry name" value="ABC_6TM_TmrA_like"/>
    <property type="match status" value="1"/>
</dbReference>
<evidence type="ECO:0000256" key="7">
    <source>
        <dbReference type="SAM" id="Phobius"/>
    </source>
</evidence>
<feature type="transmembrane region" description="Helical" evidence="7">
    <location>
        <begin position="226"/>
        <end position="249"/>
    </location>
</feature>
<keyword evidence="4 10" id="KW-0067">ATP-binding</keyword>
<feature type="domain" description="ABC transporter" evidence="8">
    <location>
        <begin position="432"/>
        <end position="666"/>
    </location>
</feature>
<evidence type="ECO:0000256" key="4">
    <source>
        <dbReference type="ARBA" id="ARBA00022840"/>
    </source>
</evidence>
<evidence type="ECO:0000256" key="5">
    <source>
        <dbReference type="ARBA" id="ARBA00022989"/>
    </source>
</evidence>
<evidence type="ECO:0000256" key="6">
    <source>
        <dbReference type="ARBA" id="ARBA00023136"/>
    </source>
</evidence>
<dbReference type="Gene3D" id="1.20.1560.10">
    <property type="entry name" value="ABC transporter type 1, transmembrane domain"/>
    <property type="match status" value="1"/>
</dbReference>
<gene>
    <name evidence="10" type="ORF">GCM10022410_19680</name>
</gene>
<sequence length="676" mass="77057">MKPSTEKRLLQYARSNLKVISFALLCLLIAIGLDLAGPFIAKSVIDNHIVGVQAEWAQVADDESGTVIFQNKHYKRVDRIDSDDQIASYHTLVQSNRKYYFIDRQIPVNSQIERDDDGNWLASYDGEQQVVTGEQLSAGDLIHFFRPEIQPIAFLLITYLILIIISAAFTYLKTYLLQIYANRIIVRIRQDLYAKMHELPMQFFVDRPAGKILARITNDTEAIKELYVNVLATFFNAIIYMGGILFALFLLNTRLAMICLLAIPILFLWIKFYQKYAGKYNRVILSVNSSINASINESIQTMPIIQAFRRTKERQDEFEELNHRHYRYQRQLVRLESFTTYNLLGLLRGAALLLFIWFFGNGVLTGQGLITTGVLYAFADYLGRLFEPMEMLIHQLPQLEQARVSADRVFEMLDLDGEAVDDKEIPRINGHVRFDQVSFAYEADDYILHDLSFNVEPGESVAFVGHTGSGKSSIMNLLLRFYDQQKGRIFLDQYNSQEPSRQQVRQHINIVLQDPFIFTGTVLSNITLNDPKITREKAIKALKTVGADQFIEKLPLKYDQPVGENGADFSTGQRQLLSFARALAFDPAILILDEATASIDTETEGLIQTAISILAEGRTMLIIAHRLSTIQHADQIIVMNKGKMIEQGTHDELLAQKANYYQMFKMQQVGLAEQIG</sequence>
<dbReference type="Gene3D" id="3.40.50.300">
    <property type="entry name" value="P-loop containing nucleotide triphosphate hydrolases"/>
    <property type="match status" value="1"/>
</dbReference>
<name>A0ABP7VUA9_9BACI</name>
<dbReference type="InterPro" id="IPR003439">
    <property type="entry name" value="ABC_transporter-like_ATP-bd"/>
</dbReference>
<dbReference type="PANTHER" id="PTHR43394:SF1">
    <property type="entry name" value="ATP-BINDING CASSETTE SUB-FAMILY B MEMBER 10, MITOCHONDRIAL"/>
    <property type="match status" value="1"/>
</dbReference>
<evidence type="ECO:0000256" key="3">
    <source>
        <dbReference type="ARBA" id="ARBA00022741"/>
    </source>
</evidence>
<evidence type="ECO:0000313" key="11">
    <source>
        <dbReference type="Proteomes" id="UP001501734"/>
    </source>
</evidence>
<dbReference type="InterPro" id="IPR036640">
    <property type="entry name" value="ABC1_TM_sf"/>
</dbReference>
<feature type="transmembrane region" description="Helical" evidence="7">
    <location>
        <begin position="338"/>
        <end position="358"/>
    </location>
</feature>
<evidence type="ECO:0000259" key="8">
    <source>
        <dbReference type="PROSITE" id="PS50893"/>
    </source>
</evidence>